<dbReference type="Proteomes" id="UP000317043">
    <property type="component" value="Unassembled WGS sequence"/>
</dbReference>
<dbReference type="GO" id="GO:0030170">
    <property type="term" value="F:pyridoxal phosphate binding"/>
    <property type="evidence" value="ECO:0007669"/>
    <property type="project" value="InterPro"/>
</dbReference>
<dbReference type="Pfam" id="PF03473">
    <property type="entry name" value="MOSC"/>
    <property type="match status" value="1"/>
</dbReference>
<dbReference type="SUPFAM" id="SSF141673">
    <property type="entry name" value="MOSC N-terminal domain-like"/>
    <property type="match status" value="1"/>
</dbReference>
<comment type="caution">
    <text evidence="2">The sequence shown here is derived from an EMBL/GenBank/DDBJ whole genome shotgun (WGS) entry which is preliminary data.</text>
</comment>
<organism evidence="2 3">
    <name type="scientific">Stackebrandtia endophytica</name>
    <dbReference type="NCBI Taxonomy" id="1496996"/>
    <lineage>
        <taxon>Bacteria</taxon>
        <taxon>Bacillati</taxon>
        <taxon>Actinomycetota</taxon>
        <taxon>Actinomycetes</taxon>
        <taxon>Glycomycetales</taxon>
        <taxon>Glycomycetaceae</taxon>
        <taxon>Stackebrandtia</taxon>
    </lineage>
</organism>
<dbReference type="SUPFAM" id="SSF50800">
    <property type="entry name" value="PK beta-barrel domain-like"/>
    <property type="match status" value="1"/>
</dbReference>
<reference evidence="2 3" key="1">
    <citation type="submission" date="2019-06" db="EMBL/GenBank/DDBJ databases">
        <title>Sequencing the genomes of 1000 actinobacteria strains.</title>
        <authorList>
            <person name="Klenk H.-P."/>
        </authorList>
    </citation>
    <scope>NUCLEOTIDE SEQUENCE [LARGE SCALE GENOMIC DNA]</scope>
    <source>
        <strain evidence="2 3">DSM 45928</strain>
    </source>
</reference>
<dbReference type="InterPro" id="IPR011037">
    <property type="entry name" value="Pyrv_Knase-like_insert_dom_sf"/>
</dbReference>
<evidence type="ECO:0000313" key="3">
    <source>
        <dbReference type="Proteomes" id="UP000317043"/>
    </source>
</evidence>
<dbReference type="PROSITE" id="PS51340">
    <property type="entry name" value="MOSC"/>
    <property type="match status" value="1"/>
</dbReference>
<dbReference type="InterPro" id="IPR005302">
    <property type="entry name" value="MoCF_Sase_C"/>
</dbReference>
<keyword evidence="3" id="KW-1185">Reference proteome</keyword>
<dbReference type="PANTHER" id="PTHR14237">
    <property type="entry name" value="MOLYBDOPTERIN COFACTOR SULFURASE MOSC"/>
    <property type="match status" value="1"/>
</dbReference>
<protein>
    <recommendedName>
        <fullName evidence="1">MOSC domain-containing protein</fullName>
    </recommendedName>
</protein>
<dbReference type="OrthoDB" id="9793178at2"/>
<dbReference type="InterPro" id="IPR005303">
    <property type="entry name" value="MOCOS_middle"/>
</dbReference>
<name>A0A543AQT4_9ACTN</name>
<dbReference type="InParanoid" id="A0A543AQT4"/>
<sequence length="297" mass="32517">MMPVGCDIVRSPPSTATWRRLRYCLAMRVASLHIYPVKSIAPIDVDGIAVESQGMADDRRWLVIDAAGDQLTARTHPAMLTVSATLLEDGLLLTAPGVPDLRVTRPGPESAETVRVWNRPFAAADAGASAAEWFTRIVGVPVRMMYQFDPNSRPGRDDDHPGEVVSAADAYPLLAASTASLDQLNRWVSERRREEGEEEADPLTMRRFRPNVVIDSTEPFAEAEGKSITIGATRYRVAGECGRCVLTTIDPSSHARGKEPLRTLARHRNIDGKARFGVYLVPLHTGVIHIGDTVTID</sequence>
<dbReference type="EMBL" id="VFOW01000001">
    <property type="protein sequence ID" value="TQL74951.1"/>
    <property type="molecule type" value="Genomic_DNA"/>
</dbReference>
<dbReference type="Pfam" id="PF03476">
    <property type="entry name" value="MOSC_N"/>
    <property type="match status" value="1"/>
</dbReference>
<dbReference type="GO" id="GO:0030151">
    <property type="term" value="F:molybdenum ion binding"/>
    <property type="evidence" value="ECO:0007669"/>
    <property type="project" value="InterPro"/>
</dbReference>
<gene>
    <name evidence="2" type="ORF">FB566_0442</name>
</gene>
<accession>A0A543AQT4</accession>
<evidence type="ECO:0000259" key="1">
    <source>
        <dbReference type="PROSITE" id="PS51340"/>
    </source>
</evidence>
<feature type="domain" description="MOSC" evidence="1">
    <location>
        <begin position="142"/>
        <end position="297"/>
    </location>
</feature>
<evidence type="ECO:0000313" key="2">
    <source>
        <dbReference type="EMBL" id="TQL74951.1"/>
    </source>
</evidence>
<proteinExistence type="predicted"/>
<dbReference type="AlphaFoldDB" id="A0A543AQT4"/>
<dbReference type="GO" id="GO:0003824">
    <property type="term" value="F:catalytic activity"/>
    <property type="evidence" value="ECO:0007669"/>
    <property type="project" value="InterPro"/>
</dbReference>
<dbReference type="PANTHER" id="PTHR14237:SF19">
    <property type="entry name" value="MITOCHONDRIAL AMIDOXIME REDUCING COMPONENT 1"/>
    <property type="match status" value="1"/>
</dbReference>